<feature type="transmembrane region" description="Helical" evidence="6">
    <location>
        <begin position="43"/>
        <end position="69"/>
    </location>
</feature>
<reference evidence="7" key="1">
    <citation type="journal article" date="2014" name="Int. J. Syst. Evol. Microbiol.">
        <title>Complete genome sequence of Corynebacterium casei LMG S-19264T (=DSM 44701T), isolated from a smear-ripened cheese.</title>
        <authorList>
            <consortium name="US DOE Joint Genome Institute (JGI-PGF)"/>
            <person name="Walter F."/>
            <person name="Albersmeier A."/>
            <person name="Kalinowski J."/>
            <person name="Ruckert C."/>
        </authorList>
    </citation>
    <scope>NUCLEOTIDE SEQUENCE</scope>
    <source>
        <strain evidence="7">CGMCC 1.12919</strain>
    </source>
</reference>
<proteinExistence type="predicted"/>
<keyword evidence="2" id="KW-1003">Cell membrane</keyword>
<comment type="caution">
    <text evidence="7">The sequence shown here is derived from an EMBL/GenBank/DDBJ whole genome shotgun (WGS) entry which is preliminary data.</text>
</comment>
<dbReference type="PANTHER" id="PTHR30086">
    <property type="entry name" value="ARGININE EXPORTER PROTEIN ARGO"/>
    <property type="match status" value="1"/>
</dbReference>
<keyword evidence="4 6" id="KW-1133">Transmembrane helix</keyword>
<evidence type="ECO:0000256" key="2">
    <source>
        <dbReference type="ARBA" id="ARBA00022475"/>
    </source>
</evidence>
<evidence type="ECO:0000256" key="4">
    <source>
        <dbReference type="ARBA" id="ARBA00022989"/>
    </source>
</evidence>
<dbReference type="InterPro" id="IPR001123">
    <property type="entry name" value="LeuE-type"/>
</dbReference>
<name>A0A916TYP6_9HYPH</name>
<dbReference type="Pfam" id="PF01810">
    <property type="entry name" value="LysE"/>
    <property type="match status" value="1"/>
</dbReference>
<dbReference type="EMBL" id="BMGG01000001">
    <property type="protein sequence ID" value="GGC49819.1"/>
    <property type="molecule type" value="Genomic_DNA"/>
</dbReference>
<dbReference type="RefSeq" id="WP_188607627.1">
    <property type="nucleotide sequence ID" value="NZ_BMGG01000001.1"/>
</dbReference>
<feature type="transmembrane region" description="Helical" evidence="6">
    <location>
        <begin position="116"/>
        <end position="141"/>
    </location>
</feature>
<accession>A0A916TYP6</accession>
<feature type="transmembrane region" description="Helical" evidence="6">
    <location>
        <begin position="75"/>
        <end position="95"/>
    </location>
</feature>
<evidence type="ECO:0000256" key="5">
    <source>
        <dbReference type="ARBA" id="ARBA00023136"/>
    </source>
</evidence>
<evidence type="ECO:0000256" key="3">
    <source>
        <dbReference type="ARBA" id="ARBA00022692"/>
    </source>
</evidence>
<dbReference type="GO" id="GO:0005886">
    <property type="term" value="C:plasma membrane"/>
    <property type="evidence" value="ECO:0007669"/>
    <property type="project" value="UniProtKB-SubCell"/>
</dbReference>
<comment type="subcellular location">
    <subcellularLocation>
        <location evidence="1">Cell membrane</location>
        <topology evidence="1">Multi-pass membrane protein</topology>
    </subcellularLocation>
</comment>
<reference evidence="7" key="2">
    <citation type="submission" date="2020-09" db="EMBL/GenBank/DDBJ databases">
        <authorList>
            <person name="Sun Q."/>
            <person name="Zhou Y."/>
        </authorList>
    </citation>
    <scope>NUCLEOTIDE SEQUENCE</scope>
    <source>
        <strain evidence="7">CGMCC 1.12919</strain>
    </source>
</reference>
<evidence type="ECO:0000313" key="7">
    <source>
        <dbReference type="EMBL" id="GGC49819.1"/>
    </source>
</evidence>
<dbReference type="GO" id="GO:0015171">
    <property type="term" value="F:amino acid transmembrane transporter activity"/>
    <property type="evidence" value="ECO:0007669"/>
    <property type="project" value="TreeGrafter"/>
</dbReference>
<evidence type="ECO:0000256" key="6">
    <source>
        <dbReference type="SAM" id="Phobius"/>
    </source>
</evidence>
<feature type="transmembrane region" description="Helical" evidence="6">
    <location>
        <begin position="153"/>
        <end position="175"/>
    </location>
</feature>
<feature type="transmembrane region" description="Helical" evidence="6">
    <location>
        <begin position="6"/>
        <end position="23"/>
    </location>
</feature>
<dbReference type="PANTHER" id="PTHR30086:SF20">
    <property type="entry name" value="ARGININE EXPORTER PROTEIN ARGO-RELATED"/>
    <property type="match status" value="1"/>
</dbReference>
<protein>
    <submittedName>
        <fullName evidence="7">Amino acid transporter</fullName>
    </submittedName>
</protein>
<gene>
    <name evidence="7" type="ORF">GCM10010994_06180</name>
</gene>
<evidence type="ECO:0000313" key="8">
    <source>
        <dbReference type="Proteomes" id="UP000637002"/>
    </source>
</evidence>
<dbReference type="Proteomes" id="UP000637002">
    <property type="component" value="Unassembled WGS sequence"/>
</dbReference>
<keyword evidence="3 6" id="KW-0812">Transmembrane</keyword>
<organism evidence="7 8">
    <name type="scientific">Chelatococcus reniformis</name>
    <dbReference type="NCBI Taxonomy" id="1494448"/>
    <lineage>
        <taxon>Bacteria</taxon>
        <taxon>Pseudomonadati</taxon>
        <taxon>Pseudomonadota</taxon>
        <taxon>Alphaproteobacteria</taxon>
        <taxon>Hyphomicrobiales</taxon>
        <taxon>Chelatococcaceae</taxon>
        <taxon>Chelatococcus</taxon>
    </lineage>
</organism>
<dbReference type="PIRSF" id="PIRSF006324">
    <property type="entry name" value="LeuE"/>
    <property type="match status" value="1"/>
</dbReference>
<evidence type="ECO:0000256" key="1">
    <source>
        <dbReference type="ARBA" id="ARBA00004651"/>
    </source>
</evidence>
<sequence>MHAVPDFAVLASYTLACLVLFITPGPDMSLFLAKTLGEGRRAAVAACLGTSTGCLLHTLLAAVGVSALLAASPVAFTFLKVVGAIYLLWLAVGAIRHGSALTVRDAAGRRSTLWQSYLTGLGINLTNPKIVLFFVTFLPQFVSADDPHAATKLAFLGVYFVGLTLPLGVALIAAAHRVVGALKRRPLIVRALDYLFAGLFGAFAIKVLAMQGR</sequence>
<dbReference type="AlphaFoldDB" id="A0A916TYP6"/>
<keyword evidence="8" id="KW-1185">Reference proteome</keyword>
<keyword evidence="5 6" id="KW-0472">Membrane</keyword>
<feature type="transmembrane region" description="Helical" evidence="6">
    <location>
        <begin position="187"/>
        <end position="209"/>
    </location>
</feature>